<dbReference type="Proteomes" id="UP000260680">
    <property type="component" value="Unassembled WGS sequence"/>
</dbReference>
<feature type="non-terminal residue" evidence="1">
    <location>
        <position position="1"/>
    </location>
</feature>
<evidence type="ECO:0000313" key="1">
    <source>
        <dbReference type="EMBL" id="RFZ76334.1"/>
    </source>
</evidence>
<protein>
    <submittedName>
        <fullName evidence="1">Uncharacterized protein</fullName>
    </submittedName>
</protein>
<evidence type="ECO:0000313" key="2">
    <source>
        <dbReference type="Proteomes" id="UP000260680"/>
    </source>
</evidence>
<comment type="caution">
    <text evidence="1">The sequence shown here is derived from an EMBL/GenBank/DDBJ whole genome shotgun (WGS) entry which is preliminary data.</text>
</comment>
<name>A0A3E2N5U5_9FIRM</name>
<dbReference type="EMBL" id="QOHO01000092">
    <property type="protein sequence ID" value="RFZ76334.1"/>
    <property type="molecule type" value="Genomic_DNA"/>
</dbReference>
<dbReference type="RefSeq" id="WP_117419515.1">
    <property type="nucleotide sequence ID" value="NZ_QOHO01000092.1"/>
</dbReference>
<proteinExistence type="predicted"/>
<dbReference type="AlphaFoldDB" id="A0A3E2N5U5"/>
<gene>
    <name evidence="1" type="ORF">DS742_24220</name>
</gene>
<organism evidence="1 2">
    <name type="scientific">Lacrimispora amygdalina</name>
    <dbReference type="NCBI Taxonomy" id="253257"/>
    <lineage>
        <taxon>Bacteria</taxon>
        <taxon>Bacillati</taxon>
        <taxon>Bacillota</taxon>
        <taxon>Clostridia</taxon>
        <taxon>Lachnospirales</taxon>
        <taxon>Lachnospiraceae</taxon>
        <taxon>Lacrimispora</taxon>
    </lineage>
</organism>
<accession>A0A3E2N5U5</accession>
<reference evidence="1 2" key="1">
    <citation type="submission" date="2018-07" db="EMBL/GenBank/DDBJ databases">
        <title>New species, Clostridium PI-S10-A1B.</title>
        <authorList>
            <person name="Krishna G."/>
            <person name="Summeta K."/>
            <person name="Shikha S."/>
            <person name="Prabhu P.B."/>
            <person name="Suresh K."/>
        </authorList>
    </citation>
    <scope>NUCLEOTIDE SEQUENCE [LARGE SCALE GENOMIC DNA]</scope>
    <source>
        <strain evidence="1 2">PI-S10-A1B</strain>
    </source>
</reference>
<sequence>GMEIIMSNNIYAIIFENVVKNIIVADDYSLADTLAKASYGNDAFAVDSSRYATAIGDLYEGGIFYHILEDGTKMPVEYIPTEKELIENLNQKIVEIQNLLTDIYELKLSMNYILVLLKNTLTEISDKLSGTPDMKSIANVYADLIERSIKTGEIYKSIEEVPDLIRDSVRNILINRNINV</sequence>